<feature type="transmembrane region" description="Helical" evidence="1">
    <location>
        <begin position="142"/>
        <end position="164"/>
    </location>
</feature>
<evidence type="ECO:0000313" key="2">
    <source>
        <dbReference type="EMBL" id="ETR71886.1"/>
    </source>
</evidence>
<keyword evidence="1" id="KW-0472">Membrane</keyword>
<dbReference type="EMBL" id="ATBP01000210">
    <property type="protein sequence ID" value="ETR71886.1"/>
    <property type="molecule type" value="Genomic_DNA"/>
</dbReference>
<protein>
    <submittedName>
        <fullName evidence="2">TmcC1</fullName>
    </submittedName>
</protein>
<dbReference type="SUPFAM" id="SSF103501">
    <property type="entry name" value="Respiratory nitrate reductase 1 gamma chain"/>
    <property type="match status" value="1"/>
</dbReference>
<name>A0A1V1PAT2_9BACT</name>
<keyword evidence="1" id="KW-1133">Transmembrane helix</keyword>
<feature type="transmembrane region" description="Helical" evidence="1">
    <location>
        <begin position="72"/>
        <end position="93"/>
    </location>
</feature>
<dbReference type="NCBIfam" id="NF045723">
    <property type="entry name" value="memb_anch_TmcC"/>
    <property type="match status" value="1"/>
</dbReference>
<keyword evidence="1" id="KW-0812">Transmembrane</keyword>
<gene>
    <name evidence="2" type="ORF">OMM_02149</name>
</gene>
<dbReference type="Gene3D" id="1.20.950.20">
    <property type="entry name" value="Transmembrane di-heme cytochromes, Chain C"/>
    <property type="match status" value="1"/>
</dbReference>
<reference evidence="3" key="1">
    <citation type="submission" date="2012-11" db="EMBL/GenBank/DDBJ databases">
        <authorList>
            <person name="Lucero-Rivera Y.E."/>
            <person name="Tovar-Ramirez D."/>
        </authorList>
    </citation>
    <scope>NUCLEOTIDE SEQUENCE [LARGE SCALE GENOMIC DNA]</scope>
    <source>
        <strain evidence="3">Araruama</strain>
    </source>
</reference>
<organism evidence="2 3">
    <name type="scientific">Candidatus Magnetoglobus multicellularis str. Araruama</name>
    <dbReference type="NCBI Taxonomy" id="890399"/>
    <lineage>
        <taxon>Bacteria</taxon>
        <taxon>Pseudomonadati</taxon>
        <taxon>Thermodesulfobacteriota</taxon>
        <taxon>Desulfobacteria</taxon>
        <taxon>Desulfobacterales</taxon>
        <taxon>Desulfobacteraceae</taxon>
        <taxon>Candidatus Magnetoglobus</taxon>
    </lineage>
</organism>
<sequence length="219" mass="25162">MHTLYNFVSGPLAWIAFLVFIGGCFYKLYNLITLTQQKESFIFSIMSVKYGLRSIGHWLTPFATVNMKNNPVMTVVTFVFHLSLFITPIFLLAHVILWDESFNISWWSLPEQIADILTVVVIAGCCYFLYRRLTDPTVKYLTSISDFILLGIVAAPFLTGFLAYHQLFDYQLMMILHVLSGEIMLVAIPFTRLSHMIYSPFTRAYIGSEFGGVRHAKDW</sequence>
<feature type="transmembrane region" description="Helical" evidence="1">
    <location>
        <begin position="12"/>
        <end position="29"/>
    </location>
</feature>
<proteinExistence type="predicted"/>
<evidence type="ECO:0000313" key="3">
    <source>
        <dbReference type="Proteomes" id="UP000189670"/>
    </source>
</evidence>
<accession>A0A1V1PAT2</accession>
<evidence type="ECO:0000256" key="1">
    <source>
        <dbReference type="SAM" id="Phobius"/>
    </source>
</evidence>
<comment type="caution">
    <text evidence="2">The sequence shown here is derived from an EMBL/GenBank/DDBJ whole genome shotgun (WGS) entry which is preliminary data.</text>
</comment>
<dbReference type="AlphaFoldDB" id="A0A1V1PAT2"/>
<dbReference type="Proteomes" id="UP000189670">
    <property type="component" value="Unassembled WGS sequence"/>
</dbReference>
<feature type="transmembrane region" description="Helical" evidence="1">
    <location>
        <begin position="170"/>
        <end position="190"/>
    </location>
</feature>
<dbReference type="InterPro" id="IPR036197">
    <property type="entry name" value="NarG-like_sf"/>
</dbReference>
<feature type="transmembrane region" description="Helical" evidence="1">
    <location>
        <begin position="113"/>
        <end position="130"/>
    </location>
</feature>